<dbReference type="CDD" id="cd16100">
    <property type="entry name" value="ARID"/>
    <property type="match status" value="1"/>
</dbReference>
<evidence type="ECO:0000313" key="3">
    <source>
        <dbReference type="RefSeq" id="XP_022931395.1"/>
    </source>
</evidence>
<reference evidence="3" key="1">
    <citation type="submission" date="2025-08" db="UniProtKB">
        <authorList>
            <consortium name="RefSeq"/>
        </authorList>
    </citation>
    <scope>IDENTIFICATION</scope>
    <source>
        <tissue evidence="3">Young leaves</tissue>
    </source>
</reference>
<organism evidence="2 3">
    <name type="scientific">Cucurbita moschata</name>
    <name type="common">Winter crookneck squash</name>
    <name type="synonym">Cucurbita pepo var. moschata</name>
    <dbReference type="NCBI Taxonomy" id="3662"/>
    <lineage>
        <taxon>Eukaryota</taxon>
        <taxon>Viridiplantae</taxon>
        <taxon>Streptophyta</taxon>
        <taxon>Embryophyta</taxon>
        <taxon>Tracheophyta</taxon>
        <taxon>Spermatophyta</taxon>
        <taxon>Magnoliopsida</taxon>
        <taxon>eudicotyledons</taxon>
        <taxon>Gunneridae</taxon>
        <taxon>Pentapetalae</taxon>
        <taxon>rosids</taxon>
        <taxon>fabids</taxon>
        <taxon>Cucurbitales</taxon>
        <taxon>Cucurbitaceae</taxon>
        <taxon>Cucurbiteae</taxon>
        <taxon>Cucurbita</taxon>
    </lineage>
</organism>
<evidence type="ECO:0000259" key="1">
    <source>
        <dbReference type="PROSITE" id="PS51011"/>
    </source>
</evidence>
<sequence>MGRWHVSSNASILDCNKDVDPNPSNGCCIASDCLVERSYENVDYDDCKARIRCYFEKILWVFLKEIGRRGFVRPLPALIGEGGALDLFELFLVVRDKGGSQVVSEKKLWSSVVVELGLDLGLSASVKLIYSKYLSDLEKWLMVRCGDTKLENGSSDYCYKKSSPFLSELGAKINGMLYGVPRQNSIYDECFGFKSNKQNGNVNVAAAAAVEKEIKFPEIKKKEHDLHGDVTSIQQDCTETHPIHVIEDGQSLDAVNVEAEIESLGKYRESLLRMLKWVRKTAKHPEDPLNGTIPGTSRWKGYSSDDALWLQVIRAKDALLIRKGVDKIAEKRLLIQVLRSLAFFFRIESSDHNQRPFLSYIERESYLLLLEPWVSIIISKQHTTTVSLSCVLCDNMMDTKKVKMHPSIYEDNIDNHHLSTERISCSKRSKALTESVLAPCSNSCPTVRSNCISSLTTEVGKGLKNQAVLNGDIPSEMEDDHPNEDSAEETVPVGAVCQADLPEWTGNNSDSDSKWLGTRSWPLQHRNSNSVRDRRAIGRGRPDSCGCQFPGSVECFRFHIAEARMRLKLELGSTFFAWRFHQMGEEISLQWTVEEEKRFKELAMSGFNNHNRCFWDYSLRWFPMKSRKNLISYYFNVFLLRLRSYQNRVTPNSIDSDDEDFEFGRVSGGFGDKAMEILGSNSLECSINRQVTDVE</sequence>
<evidence type="ECO:0000313" key="2">
    <source>
        <dbReference type="Proteomes" id="UP000504609"/>
    </source>
</evidence>
<dbReference type="Proteomes" id="UP000504609">
    <property type="component" value="Unplaced"/>
</dbReference>
<dbReference type="PANTHER" id="PTHR46410">
    <property type="entry name" value="AT-RICH INTERACTIVE DOMAIN-CONTAINING PROTEIN 2"/>
    <property type="match status" value="1"/>
</dbReference>
<dbReference type="InterPro" id="IPR001606">
    <property type="entry name" value="ARID_dom"/>
</dbReference>
<dbReference type="SUPFAM" id="SSF46774">
    <property type="entry name" value="ARID-like"/>
    <property type="match status" value="1"/>
</dbReference>
<proteinExistence type="predicted"/>
<dbReference type="SMART" id="SM01014">
    <property type="entry name" value="ARID"/>
    <property type="match status" value="1"/>
</dbReference>
<dbReference type="KEGG" id="cmos:111437591"/>
<dbReference type="PROSITE" id="PS51011">
    <property type="entry name" value="ARID"/>
    <property type="match status" value="1"/>
</dbReference>
<dbReference type="Gene3D" id="1.10.150.60">
    <property type="entry name" value="ARID DNA-binding domain"/>
    <property type="match status" value="1"/>
</dbReference>
<dbReference type="InterPro" id="IPR036431">
    <property type="entry name" value="ARID_dom_sf"/>
</dbReference>
<accession>A0A6J1EZB1</accession>
<dbReference type="RefSeq" id="XP_022931395.1">
    <property type="nucleotide sequence ID" value="XM_023075627.1"/>
</dbReference>
<gene>
    <name evidence="3" type="primary">LOC111437591</name>
</gene>
<dbReference type="PANTHER" id="PTHR46410:SF18">
    <property type="entry name" value="AT-RICH INTERACTIVE DOMAIN-CONTAINING PROTEIN 2"/>
    <property type="match status" value="1"/>
</dbReference>
<dbReference type="Pfam" id="PF01388">
    <property type="entry name" value="ARID"/>
    <property type="match status" value="1"/>
</dbReference>
<dbReference type="SMART" id="SM00501">
    <property type="entry name" value="BRIGHT"/>
    <property type="match status" value="1"/>
</dbReference>
<name>A0A6J1EZB1_CUCMO</name>
<protein>
    <submittedName>
        <fullName evidence="3">AT-rich interactive domain-containing protein 2-like isoform X1</fullName>
    </submittedName>
</protein>
<dbReference type="GO" id="GO:0003677">
    <property type="term" value="F:DNA binding"/>
    <property type="evidence" value="ECO:0007669"/>
    <property type="project" value="InterPro"/>
</dbReference>
<dbReference type="AlphaFoldDB" id="A0A6J1EZB1"/>
<keyword evidence="2" id="KW-1185">Reference proteome</keyword>
<feature type="domain" description="ARID" evidence="1">
    <location>
        <begin position="49"/>
        <end position="142"/>
    </location>
</feature>
<dbReference type="GeneID" id="111437591"/>